<sequence>MPPRDSGEDCELYLGVKAVMKNWALTDLLDEENSVQLHQSVVFINDPVKQLPSTNTRTLGFDDLHCQSDTGGVFNTFVHLAKTPPGREGEE</sequence>
<organism evidence="1 2">
    <name type="scientific">Liparis tanakae</name>
    <name type="common">Tanaka's snailfish</name>
    <dbReference type="NCBI Taxonomy" id="230148"/>
    <lineage>
        <taxon>Eukaryota</taxon>
        <taxon>Metazoa</taxon>
        <taxon>Chordata</taxon>
        <taxon>Craniata</taxon>
        <taxon>Vertebrata</taxon>
        <taxon>Euteleostomi</taxon>
        <taxon>Actinopterygii</taxon>
        <taxon>Neopterygii</taxon>
        <taxon>Teleostei</taxon>
        <taxon>Neoteleostei</taxon>
        <taxon>Acanthomorphata</taxon>
        <taxon>Eupercaria</taxon>
        <taxon>Perciformes</taxon>
        <taxon>Cottioidei</taxon>
        <taxon>Cottales</taxon>
        <taxon>Liparidae</taxon>
        <taxon>Liparis</taxon>
    </lineage>
</organism>
<evidence type="ECO:0000313" key="1">
    <source>
        <dbReference type="EMBL" id="TNN54001.1"/>
    </source>
</evidence>
<protein>
    <submittedName>
        <fullName evidence="1">Uncharacterized protein</fullName>
    </submittedName>
</protein>
<dbReference type="EMBL" id="SRLO01000499">
    <property type="protein sequence ID" value="TNN54001.1"/>
    <property type="molecule type" value="Genomic_DNA"/>
</dbReference>
<dbReference type="Proteomes" id="UP000314294">
    <property type="component" value="Unassembled WGS sequence"/>
</dbReference>
<keyword evidence="2" id="KW-1185">Reference proteome</keyword>
<reference evidence="1 2" key="1">
    <citation type="submission" date="2019-03" db="EMBL/GenBank/DDBJ databases">
        <title>First draft genome of Liparis tanakae, snailfish: a comprehensive survey of snailfish specific genes.</title>
        <authorList>
            <person name="Kim W."/>
            <person name="Song I."/>
            <person name="Jeong J.-H."/>
            <person name="Kim D."/>
            <person name="Kim S."/>
            <person name="Ryu S."/>
            <person name="Song J.Y."/>
            <person name="Lee S.K."/>
        </authorList>
    </citation>
    <scope>NUCLEOTIDE SEQUENCE [LARGE SCALE GENOMIC DNA]</scope>
    <source>
        <tissue evidence="1">Muscle</tissue>
    </source>
</reference>
<comment type="caution">
    <text evidence="1">The sequence shown here is derived from an EMBL/GenBank/DDBJ whole genome shotgun (WGS) entry which is preliminary data.</text>
</comment>
<evidence type="ECO:0000313" key="2">
    <source>
        <dbReference type="Proteomes" id="UP000314294"/>
    </source>
</evidence>
<proteinExistence type="predicted"/>
<accession>A0A4Z2GLA6</accession>
<dbReference type="AlphaFoldDB" id="A0A4Z2GLA6"/>
<name>A0A4Z2GLA6_9TELE</name>
<gene>
    <name evidence="1" type="ORF">EYF80_035769</name>
</gene>